<dbReference type="Gene3D" id="3.40.50.410">
    <property type="entry name" value="von Willebrand factor, type A domain"/>
    <property type="match status" value="1"/>
</dbReference>
<dbReference type="InterPro" id="IPR036180">
    <property type="entry name" value="Gelsolin-like_dom_sf"/>
</dbReference>
<keyword evidence="12" id="KW-0256">Endoplasmic reticulum</keyword>
<dbReference type="CDD" id="cd01478">
    <property type="entry name" value="Sec23-like"/>
    <property type="match status" value="1"/>
</dbReference>
<dbReference type="Pfam" id="PF08033">
    <property type="entry name" value="Sec23_BS"/>
    <property type="match status" value="1"/>
</dbReference>
<dbReference type="InterPro" id="IPR036796">
    <property type="entry name" value="Ribosomal_uL11_N_sf"/>
</dbReference>
<feature type="domain" description="Sec23/Sec24 beta-sandwich" evidence="30">
    <location>
        <begin position="643"/>
        <end position="746"/>
    </location>
</feature>
<dbReference type="GO" id="GO:0070971">
    <property type="term" value="C:endoplasmic reticulum exit site"/>
    <property type="evidence" value="ECO:0007669"/>
    <property type="project" value="TreeGrafter"/>
</dbReference>
<dbReference type="InterPro" id="IPR036769">
    <property type="entry name" value="Ribosomal_uL11_C_sf"/>
</dbReference>
<dbReference type="Pfam" id="PF00626">
    <property type="entry name" value="Gelsolin"/>
    <property type="match status" value="1"/>
</dbReference>
<keyword evidence="16 22" id="KW-0689">Ribosomal protein</keyword>
<name>A0A2U3DR10_PURLI</name>
<evidence type="ECO:0000256" key="9">
    <source>
        <dbReference type="ARBA" id="ARBA00022448"/>
    </source>
</evidence>
<keyword evidence="15" id="KW-0653">Protein transport</keyword>
<dbReference type="HAMAP" id="MF_00736">
    <property type="entry name" value="Ribosomal_uL11"/>
    <property type="match status" value="1"/>
</dbReference>
<evidence type="ECO:0000256" key="16">
    <source>
        <dbReference type="ARBA" id="ARBA00022980"/>
    </source>
</evidence>
<dbReference type="SUPFAM" id="SSF82754">
    <property type="entry name" value="C-terminal, gelsolin-like domain of Sec23/24"/>
    <property type="match status" value="1"/>
</dbReference>
<dbReference type="GO" id="GO:1990904">
    <property type="term" value="C:ribonucleoprotein complex"/>
    <property type="evidence" value="ECO:0007669"/>
    <property type="project" value="UniProtKB-KW"/>
</dbReference>
<dbReference type="InterPro" id="IPR036465">
    <property type="entry name" value="vWFA_dom_sf"/>
</dbReference>
<keyword evidence="13" id="KW-0862">Zinc</keyword>
<dbReference type="FunFam" id="3.40.50.410:FF:000008">
    <property type="entry name" value="Protein transport protein SEC23"/>
    <property type="match status" value="1"/>
</dbReference>
<evidence type="ECO:0000256" key="3">
    <source>
        <dbReference type="ARBA" id="ARBA00004299"/>
    </source>
</evidence>
<evidence type="ECO:0000256" key="19">
    <source>
        <dbReference type="ARBA" id="ARBA00023274"/>
    </source>
</evidence>
<dbReference type="GO" id="GO:0008270">
    <property type="term" value="F:zinc ion binding"/>
    <property type="evidence" value="ECO:0007669"/>
    <property type="project" value="InterPro"/>
</dbReference>
<feature type="domain" description="Gelsolin-like" evidence="25">
    <location>
        <begin position="875"/>
        <end position="961"/>
    </location>
</feature>
<evidence type="ECO:0000256" key="20">
    <source>
        <dbReference type="ARBA" id="ARBA00023329"/>
    </source>
</evidence>
<dbReference type="Gene3D" id="1.20.120.730">
    <property type="entry name" value="Sec23/Sec24 helical domain"/>
    <property type="match status" value="1"/>
</dbReference>
<keyword evidence="20" id="KW-0968">Cytoplasmic vesicle</keyword>
<evidence type="ECO:0000256" key="1">
    <source>
        <dbReference type="ARBA" id="ARBA00004021"/>
    </source>
</evidence>
<dbReference type="GO" id="GO:0005789">
    <property type="term" value="C:endoplasmic reticulum membrane"/>
    <property type="evidence" value="ECO:0007669"/>
    <property type="project" value="UniProtKB-SubCell"/>
</dbReference>
<dbReference type="AlphaFoldDB" id="A0A2U3DR10"/>
<dbReference type="SUPFAM" id="SSF53300">
    <property type="entry name" value="vWA-like"/>
    <property type="match status" value="1"/>
</dbReference>
<comment type="caution">
    <text evidence="31">The sequence shown here is derived from an EMBL/GenBank/DDBJ whole genome shotgun (WGS) entry which is preliminary data.</text>
</comment>
<gene>
    <name evidence="31" type="ORF">PCL_08659</name>
</gene>
<dbReference type="FunFam" id="3.40.20.10:FF:000006">
    <property type="entry name" value="Protein transport protein SEC23"/>
    <property type="match status" value="1"/>
</dbReference>
<dbReference type="FunFam" id="2.30.30.380:FF:000001">
    <property type="entry name" value="Protein transport protein SEC23"/>
    <property type="match status" value="1"/>
</dbReference>
<evidence type="ECO:0000256" key="8">
    <source>
        <dbReference type="ARBA" id="ARBA00021212"/>
    </source>
</evidence>
<dbReference type="SUPFAM" id="SSF46906">
    <property type="entry name" value="Ribosomal protein L11, C-terminal domain"/>
    <property type="match status" value="1"/>
</dbReference>
<evidence type="ECO:0000259" key="27">
    <source>
        <dbReference type="Pfam" id="PF04810"/>
    </source>
</evidence>
<dbReference type="CDD" id="cd00349">
    <property type="entry name" value="Ribosomal_L11"/>
    <property type="match status" value="1"/>
</dbReference>
<comment type="function">
    <text evidence="21">Component of the coat protein complex II (COPII) which promotes the formation of transport vesicles from the endoplasmic reticulum (ER). The coat has two main functions, the physical deformation of the endoplasmic reticulum membrane into vesicles and the selection of cargo molecules.</text>
</comment>
<dbReference type="GO" id="GO:0000139">
    <property type="term" value="C:Golgi membrane"/>
    <property type="evidence" value="ECO:0007669"/>
    <property type="project" value="UniProtKB-SubCell"/>
</dbReference>
<evidence type="ECO:0000256" key="23">
    <source>
        <dbReference type="SAM" id="MobiDB-lite"/>
    </source>
</evidence>
<dbReference type="Gene3D" id="2.60.40.1670">
    <property type="entry name" value="beta-sandwich domain of Sec23/24"/>
    <property type="match status" value="1"/>
</dbReference>
<dbReference type="SMART" id="SM00649">
    <property type="entry name" value="RL11"/>
    <property type="match status" value="1"/>
</dbReference>
<comment type="subcellular location">
    <subcellularLocation>
        <location evidence="3">Cytoplasmic vesicle</location>
        <location evidence="3">COPII-coated vesicle membrane</location>
        <topology evidence="3">Peripheral membrane protein</topology>
        <orientation evidence="3">Cytoplasmic side</orientation>
    </subcellularLocation>
    <subcellularLocation>
        <location evidence="4">Endoplasmic reticulum membrane</location>
        <topology evidence="4">Peripheral membrane protein</topology>
        <orientation evidence="4">Cytoplasmic side</orientation>
    </subcellularLocation>
    <subcellularLocation>
        <location evidence="2">Golgi apparatus membrane</location>
        <topology evidence="2">Peripheral membrane protein</topology>
        <orientation evidence="2">Cytoplasmic side</orientation>
    </subcellularLocation>
</comment>
<evidence type="ECO:0000256" key="14">
    <source>
        <dbReference type="ARBA" id="ARBA00022892"/>
    </source>
</evidence>
<dbReference type="InterPro" id="IPR012990">
    <property type="entry name" value="Beta-sandwich_Sec23_24"/>
</dbReference>
<feature type="compositionally biased region" description="Polar residues" evidence="23">
    <location>
        <begin position="1072"/>
        <end position="1086"/>
    </location>
</feature>
<evidence type="ECO:0000256" key="21">
    <source>
        <dbReference type="ARBA" id="ARBA00025471"/>
    </source>
</evidence>
<dbReference type="Gene3D" id="3.40.20.10">
    <property type="entry name" value="Severin"/>
    <property type="match status" value="1"/>
</dbReference>
<dbReference type="InterPro" id="IPR036174">
    <property type="entry name" value="Znf_Sec23_Sec24_sf"/>
</dbReference>
<evidence type="ECO:0000259" key="25">
    <source>
        <dbReference type="Pfam" id="PF00626"/>
    </source>
</evidence>
<dbReference type="InterPro" id="IPR006895">
    <property type="entry name" value="Znf_Sec23_Sec24"/>
</dbReference>
<feature type="domain" description="Sec23/Sec24 trunk" evidence="28">
    <location>
        <begin position="366"/>
        <end position="632"/>
    </location>
</feature>
<dbReference type="SUPFAM" id="SSF82919">
    <property type="entry name" value="Zn-finger domain of Sec23/24"/>
    <property type="match status" value="1"/>
</dbReference>
<dbReference type="GO" id="GO:0030127">
    <property type="term" value="C:COPII vesicle coat"/>
    <property type="evidence" value="ECO:0007669"/>
    <property type="project" value="InterPro"/>
</dbReference>
<dbReference type="Pfam" id="PF04811">
    <property type="entry name" value="Sec23_trunk"/>
    <property type="match status" value="1"/>
</dbReference>
<evidence type="ECO:0000256" key="22">
    <source>
        <dbReference type="RuleBase" id="RU003978"/>
    </source>
</evidence>
<dbReference type="GO" id="GO:0006886">
    <property type="term" value="P:intracellular protein transport"/>
    <property type="evidence" value="ECO:0007669"/>
    <property type="project" value="InterPro"/>
</dbReference>
<dbReference type="EMBL" id="LCWV01000048">
    <property type="protein sequence ID" value="PWI64690.1"/>
    <property type="molecule type" value="Genomic_DNA"/>
</dbReference>
<dbReference type="InterPro" id="IPR029006">
    <property type="entry name" value="ADF-H/Gelsolin-like_dom_sf"/>
</dbReference>
<dbReference type="InterPro" id="IPR007123">
    <property type="entry name" value="Gelsolin-like_dom"/>
</dbReference>
<feature type="domain" description="Sec23/Sec24 helical" evidence="29">
    <location>
        <begin position="760"/>
        <end position="858"/>
    </location>
</feature>
<keyword evidence="17" id="KW-0333">Golgi apparatus</keyword>
<dbReference type="InterPro" id="IPR000911">
    <property type="entry name" value="Ribosomal_uL11"/>
</dbReference>
<dbReference type="Pfam" id="PF04810">
    <property type="entry name" value="zf-Sec23_Sec24"/>
    <property type="match status" value="1"/>
</dbReference>
<dbReference type="InterPro" id="IPR020785">
    <property type="entry name" value="Ribosomal_uL11_CS"/>
</dbReference>
<keyword evidence="10" id="KW-0963">Cytoplasm</keyword>
<evidence type="ECO:0000256" key="6">
    <source>
        <dbReference type="ARBA" id="ARBA00010537"/>
    </source>
</evidence>
<evidence type="ECO:0000256" key="7">
    <source>
        <dbReference type="ARBA" id="ARBA00013451"/>
    </source>
</evidence>
<dbReference type="Gene3D" id="3.30.1550.10">
    <property type="entry name" value="Ribosomal protein L11/L12, N-terminal domain"/>
    <property type="match status" value="1"/>
</dbReference>
<evidence type="ECO:0000256" key="18">
    <source>
        <dbReference type="ARBA" id="ARBA00023136"/>
    </source>
</evidence>
<keyword evidence="19 22" id="KW-0687">Ribonucleoprotein</keyword>
<dbReference type="GO" id="GO:0002181">
    <property type="term" value="P:cytoplasmic translation"/>
    <property type="evidence" value="ECO:0007669"/>
    <property type="project" value="UniProtKB-ARBA"/>
</dbReference>
<evidence type="ECO:0000259" key="30">
    <source>
        <dbReference type="Pfam" id="PF08033"/>
    </source>
</evidence>
<dbReference type="InterPro" id="IPR020784">
    <property type="entry name" value="Ribosomal_uL11_N"/>
</dbReference>
<dbReference type="InterPro" id="IPR006900">
    <property type="entry name" value="Sec23/24_helical_dom"/>
</dbReference>
<evidence type="ECO:0000256" key="11">
    <source>
        <dbReference type="ARBA" id="ARBA00022723"/>
    </source>
</evidence>
<dbReference type="PANTHER" id="PTHR11141:SF0">
    <property type="entry name" value="PROTEIN TRANSPORT PROTEIN SEC23"/>
    <property type="match status" value="1"/>
</dbReference>
<feature type="domain" description="Zinc finger Sec23/Sec24-type" evidence="27">
    <location>
        <begin position="299"/>
        <end position="338"/>
    </location>
</feature>
<dbReference type="SUPFAM" id="SSF81995">
    <property type="entry name" value="beta-sandwich domain of Sec23/24"/>
    <property type="match status" value="1"/>
</dbReference>
<sequence>MQDPSTSIDVIFHRRKHCTIRPVPEQVEVPVDKTLGQVPGACTKEIRYQVSGYLPKHQKASRNAYLLGTRYYRDCACNGWVQIGRSRYWTSIFDAQIRCGATDKYLPPYLSGSWTSASTQYLGSRACYARSESIPYLLASGLNLVLGQAGKCPLLPQGAGISATIPHTIPNLLALATLSLDFASTDTSIDCATHPCTSASELLRRGTSDLLCRSHLPPKLNDANIAGQPPVNVPQLPPGVARYSLKEQWSEVEDRDGVRLSWNVFPSSRMEASRLVVPIGALYTPLKEKPDTPLLQFEPVTCKQPCRAVLNPFCQVDVRARVWICPFCLSRNQLPPHYKDITANAIPPELHPANTTIEYRLSRPAPAPPIFLYVVDLCQEDDALASLKESLVMSLSLLPENALVGLITFGTMAQVHEIGYEGCAKSYVFRGSKDYSAKQVQEMLGLTSTGMRPGMQPQPGRQMPMGPAARFLLPVQQAEFQLTKALETLQKDPWPTANDRRSLRCTGVALSVAVGLMESSFQNAGGRIMLFAGGPATEGPGMVVGPELREPIRSHHDIDRDNVKYYKKALKFYDNLAKRTAHNGHVIDIFAGCLDQVGLLEMKGLCNSTGGHMILTDSFTASMFRQSFIRVFEKDGDDNLLMGFNAVLEVLTTKELKVTGLIGHAVSLNKKSVSVGETECGIGNTCSWKMCGIDPKASYGIYFEVASQGPVSHQQAPQKGMMQFLTYYQHSSGQFHLRVTTVARNLSGPAGDPAIAQSFDQEAAAVLMSRIAVFKSEVDDGPDVLRWVDRMLIRLCSRFADYRKDDPSSFRLEKNFTLYPQFMFHLRRSQFLQVFNNSPDETAFDRHVLNHEDVSNSLVMIQPTLDSYTFDQDGGVPVLLDSASIQPTHILLLDTFFHILIFHGETIAEWRKAGYQDQEGYENFAALLEQPKEDARDLITDRFPLPRFVVCDAGGSQARFLLSKLNPSTTHTTGPYGGTGATSAQTIFTDDVSLQTFMDHLMNSVAWRLDWETRSADWEHVHSSLEKGVVVGGAAYSQGSELGHTQDFLVVGLDLPDSDIDFNFYISPSTSLASKPRASATSNTDNMPPKFDPNEIKIIHLRATGGEVGASSALAPKIGPLGLSPKKVGEDIAKATGDWKGLRVTVKLTIQNRQAAVSVVPTASSLIIKALKEPPRDRKKEKNIKHNKSVSLDEIIEIARTMRYKSFSKELKGTVKEILGTAYSVGCQVDGKAPKVIIEGIDSGDIDIPEE</sequence>
<accession>A0A2U3DR10</accession>
<comment type="similarity">
    <text evidence="5">Belongs to the SEC23/SEC24 family. SEC23 subfamily.</text>
</comment>
<dbReference type="FunFam" id="1.20.120.730:FF:000001">
    <property type="entry name" value="Protein transport protein SEC23"/>
    <property type="match status" value="1"/>
</dbReference>
<evidence type="ECO:0000256" key="10">
    <source>
        <dbReference type="ARBA" id="ARBA00022490"/>
    </source>
</evidence>
<dbReference type="Pfam" id="PF03946">
    <property type="entry name" value="Ribosomal_L11_N"/>
    <property type="match status" value="1"/>
</dbReference>
<dbReference type="GO" id="GO:0005096">
    <property type="term" value="F:GTPase activator activity"/>
    <property type="evidence" value="ECO:0007669"/>
    <property type="project" value="TreeGrafter"/>
</dbReference>
<dbReference type="Pfam" id="PF04815">
    <property type="entry name" value="Sec23_helical"/>
    <property type="match status" value="1"/>
</dbReference>
<evidence type="ECO:0000256" key="15">
    <source>
        <dbReference type="ARBA" id="ARBA00022927"/>
    </source>
</evidence>
<keyword evidence="11" id="KW-0479">Metal-binding</keyword>
<dbReference type="GO" id="GO:0005840">
    <property type="term" value="C:ribosome"/>
    <property type="evidence" value="ECO:0007669"/>
    <property type="project" value="UniProtKB-KW"/>
</dbReference>
<comment type="function">
    <text evidence="1">Component of the ribosome, a large ribonucleoprotein complex responsible for the synthesis of proteins in the cell. The small ribosomal subunit (SSU) binds messenger RNAs (mRNAs) and translates the encoded message by selecting cognate aminoacyl-transfer RNA (tRNA) molecules. The large subunit (LSU) contains the ribosomal catalytic site termed the peptidyl transferase center (PTC), which catalyzes the formation of peptide bonds, thereby polymerizing the amino acids delivered by tRNAs into a polypeptide chain. The nascent polypeptides leave the ribosome through a tunnel in the LSU and interact with protein factors that function in enzymatic processing, targeting, and the membrane insertion of nascent chains at the exit of the ribosomal tunnel.</text>
</comment>
<dbReference type="Proteomes" id="UP000245956">
    <property type="component" value="Unassembled WGS sequence"/>
</dbReference>
<evidence type="ECO:0000256" key="4">
    <source>
        <dbReference type="ARBA" id="ARBA00004397"/>
    </source>
</evidence>
<dbReference type="FunFam" id="1.10.10.250:FF:000002">
    <property type="entry name" value="60S ribosomal protein L12"/>
    <property type="match status" value="1"/>
</dbReference>
<organism evidence="31 32">
    <name type="scientific">Purpureocillium lilacinum</name>
    <name type="common">Paecilomyces lilacinus</name>
    <dbReference type="NCBI Taxonomy" id="33203"/>
    <lineage>
        <taxon>Eukaryota</taxon>
        <taxon>Fungi</taxon>
        <taxon>Dikarya</taxon>
        <taxon>Ascomycota</taxon>
        <taxon>Pezizomycotina</taxon>
        <taxon>Sordariomycetes</taxon>
        <taxon>Hypocreomycetidae</taxon>
        <taxon>Hypocreales</taxon>
        <taxon>Ophiocordycipitaceae</taxon>
        <taxon>Purpureocillium</taxon>
    </lineage>
</organism>
<dbReference type="PANTHER" id="PTHR11141">
    <property type="entry name" value="PROTEIN TRANSPORT PROTEIN SEC23"/>
    <property type="match status" value="1"/>
</dbReference>
<dbReference type="GO" id="GO:0000027">
    <property type="term" value="P:ribosomal large subunit assembly"/>
    <property type="evidence" value="ECO:0007669"/>
    <property type="project" value="UniProtKB-ARBA"/>
</dbReference>
<evidence type="ECO:0000259" key="26">
    <source>
        <dbReference type="Pfam" id="PF03946"/>
    </source>
</evidence>
<dbReference type="PROSITE" id="PS00359">
    <property type="entry name" value="RIBOSOMAL_L11"/>
    <property type="match status" value="1"/>
</dbReference>
<feature type="domain" description="Large ribosomal subunit protein uL11 N-terminal" evidence="26">
    <location>
        <begin position="1099"/>
        <end position="1155"/>
    </location>
</feature>
<evidence type="ECO:0000313" key="31">
    <source>
        <dbReference type="EMBL" id="PWI64690.1"/>
    </source>
</evidence>
<evidence type="ECO:0000256" key="2">
    <source>
        <dbReference type="ARBA" id="ARBA00004255"/>
    </source>
</evidence>
<evidence type="ECO:0000256" key="5">
    <source>
        <dbReference type="ARBA" id="ARBA00009210"/>
    </source>
</evidence>
<keyword evidence="18" id="KW-0472">Membrane</keyword>
<evidence type="ECO:0000313" key="32">
    <source>
        <dbReference type="Proteomes" id="UP000245956"/>
    </source>
</evidence>
<dbReference type="InterPro" id="IPR006896">
    <property type="entry name" value="Sec23/24_trunk_dom"/>
</dbReference>
<dbReference type="InterPro" id="IPR037550">
    <property type="entry name" value="Sec23_C"/>
</dbReference>
<dbReference type="InterPro" id="IPR036175">
    <property type="entry name" value="Sec23/24_helical_dom_sf"/>
</dbReference>
<evidence type="ECO:0000259" key="24">
    <source>
        <dbReference type="Pfam" id="PF00298"/>
    </source>
</evidence>
<feature type="domain" description="Large ribosomal subunit protein uL11 C-terminal" evidence="24">
    <location>
        <begin position="1160"/>
        <end position="1229"/>
    </location>
</feature>
<dbReference type="FunFam" id="3.30.1550.10:FF:000002">
    <property type="entry name" value="60S ribosomal protein L12"/>
    <property type="match status" value="1"/>
</dbReference>
<dbReference type="CDD" id="cd11287">
    <property type="entry name" value="Sec23_C"/>
    <property type="match status" value="1"/>
</dbReference>
<dbReference type="SUPFAM" id="SSF54747">
    <property type="entry name" value="Ribosomal L11/L12e N-terminal domain"/>
    <property type="match status" value="1"/>
</dbReference>
<dbReference type="SUPFAM" id="SSF81811">
    <property type="entry name" value="Helical domain of Sec23/24"/>
    <property type="match status" value="1"/>
</dbReference>
<feature type="region of interest" description="Disordered" evidence="23">
    <location>
        <begin position="1072"/>
        <end position="1091"/>
    </location>
</feature>
<dbReference type="Gene3D" id="2.30.30.380">
    <property type="entry name" value="Zn-finger domain of Sec23/24"/>
    <property type="match status" value="1"/>
</dbReference>
<reference evidence="31 32" key="1">
    <citation type="journal article" date="2016" name="Front. Microbiol.">
        <title>Genome and transcriptome sequences reveal the specific parasitism of the nematophagous Purpureocillium lilacinum 36-1.</title>
        <authorList>
            <person name="Xie J."/>
            <person name="Li S."/>
            <person name="Mo C."/>
            <person name="Xiao X."/>
            <person name="Peng D."/>
            <person name="Wang G."/>
            <person name="Xiao Y."/>
        </authorList>
    </citation>
    <scope>NUCLEOTIDE SEQUENCE [LARGE SCALE GENOMIC DNA]</scope>
    <source>
        <strain evidence="31 32">36-1</strain>
    </source>
</reference>
<protein>
    <recommendedName>
        <fullName evidence="8">Protein transport protein SEC23</fullName>
    </recommendedName>
    <alternativeName>
        <fullName evidence="7">Protein transport protein sec23</fullName>
    </alternativeName>
</protein>
<evidence type="ECO:0000259" key="29">
    <source>
        <dbReference type="Pfam" id="PF04815"/>
    </source>
</evidence>
<keyword evidence="14" id="KW-0931">ER-Golgi transport</keyword>
<evidence type="ECO:0000256" key="13">
    <source>
        <dbReference type="ARBA" id="ARBA00022833"/>
    </source>
</evidence>
<evidence type="ECO:0000256" key="17">
    <source>
        <dbReference type="ARBA" id="ARBA00023034"/>
    </source>
</evidence>
<dbReference type="GO" id="GO:0003735">
    <property type="term" value="F:structural constituent of ribosome"/>
    <property type="evidence" value="ECO:0007669"/>
    <property type="project" value="InterPro"/>
</dbReference>
<proteinExistence type="inferred from homology"/>
<dbReference type="Gene3D" id="1.10.10.250">
    <property type="entry name" value="Ribosomal protein L11, C-terminal domain"/>
    <property type="match status" value="1"/>
</dbReference>
<keyword evidence="9" id="KW-0813">Transport</keyword>
<dbReference type="Pfam" id="PF00298">
    <property type="entry name" value="Ribosomal_L11"/>
    <property type="match status" value="1"/>
</dbReference>
<dbReference type="InterPro" id="IPR020783">
    <property type="entry name" value="Ribosomal_uL11_C"/>
</dbReference>
<evidence type="ECO:0000259" key="28">
    <source>
        <dbReference type="Pfam" id="PF04811"/>
    </source>
</evidence>
<dbReference type="GO" id="GO:0090110">
    <property type="term" value="P:COPII-coated vesicle cargo loading"/>
    <property type="evidence" value="ECO:0007669"/>
    <property type="project" value="TreeGrafter"/>
</dbReference>
<evidence type="ECO:0000256" key="12">
    <source>
        <dbReference type="ARBA" id="ARBA00022824"/>
    </source>
</evidence>
<dbReference type="InterPro" id="IPR037364">
    <property type="entry name" value="Sec23"/>
</dbReference>
<comment type="similarity">
    <text evidence="6 22">Belongs to the universal ribosomal protein uL11 family.</text>
</comment>